<evidence type="ECO:0000256" key="3">
    <source>
        <dbReference type="ARBA" id="ARBA00022737"/>
    </source>
</evidence>
<keyword evidence="4" id="KW-1133">Transmembrane helix</keyword>
<dbReference type="GO" id="GO:0048787">
    <property type="term" value="C:presynaptic active zone membrane"/>
    <property type="evidence" value="ECO:0007669"/>
    <property type="project" value="TreeGrafter"/>
</dbReference>
<dbReference type="GO" id="GO:0016082">
    <property type="term" value="P:synaptic vesicle priming"/>
    <property type="evidence" value="ECO:0007669"/>
    <property type="project" value="TreeGrafter"/>
</dbReference>
<sequence length="81" mass="9268">MLVQPISRQGIGLFGMPASVLPFVLPGPIELDLNHFSWGAKTSKQCSLEMVTNKVELSMVSIFRQKQVKGWWPFHDQRLER</sequence>
<dbReference type="GO" id="GO:0030672">
    <property type="term" value="C:synaptic vesicle membrane"/>
    <property type="evidence" value="ECO:0007669"/>
    <property type="project" value="TreeGrafter"/>
</dbReference>
<comment type="caution">
    <text evidence="6">The sequence shown here is derived from an EMBL/GenBank/DDBJ whole genome shotgun (WGS) entry which is preliminary data.</text>
</comment>
<keyword evidence="2" id="KW-0812">Transmembrane</keyword>
<dbReference type="GO" id="GO:0007009">
    <property type="term" value="P:plasma membrane organization"/>
    <property type="evidence" value="ECO:0007669"/>
    <property type="project" value="TreeGrafter"/>
</dbReference>
<dbReference type="PANTHER" id="PTHR12546">
    <property type="entry name" value="FER-1-LIKE"/>
    <property type="match status" value="1"/>
</dbReference>
<proteinExistence type="predicted"/>
<dbReference type="EMBL" id="QRBI01000196">
    <property type="protein sequence ID" value="RMB94646.1"/>
    <property type="molecule type" value="Genomic_DNA"/>
</dbReference>
<dbReference type="AlphaFoldDB" id="A0A3M0JIN4"/>
<dbReference type="PANTHER" id="PTHR12546:SF32">
    <property type="entry name" value="OTOFERLIN"/>
    <property type="match status" value="1"/>
</dbReference>
<evidence type="ECO:0000256" key="4">
    <source>
        <dbReference type="ARBA" id="ARBA00022989"/>
    </source>
</evidence>
<accession>A0A3M0JIN4</accession>
<dbReference type="Proteomes" id="UP000269221">
    <property type="component" value="Unassembled WGS sequence"/>
</dbReference>
<reference evidence="6 7" key="1">
    <citation type="submission" date="2018-07" db="EMBL/GenBank/DDBJ databases">
        <title>A high quality draft genome assembly of the barn swallow (H. rustica rustica).</title>
        <authorList>
            <person name="Formenti G."/>
            <person name="Chiara M."/>
            <person name="Poveda L."/>
            <person name="Francoijs K.-J."/>
            <person name="Bonisoli-Alquati A."/>
            <person name="Canova L."/>
            <person name="Gianfranceschi L."/>
            <person name="Horner D.S."/>
            <person name="Saino N."/>
        </authorList>
    </citation>
    <scope>NUCLEOTIDE SEQUENCE [LARGE SCALE GENOMIC DNA]</scope>
    <source>
        <strain evidence="6">Chelidonia</strain>
        <tissue evidence="6">Blood</tissue>
    </source>
</reference>
<dbReference type="OrthoDB" id="9048509at2759"/>
<evidence type="ECO:0000313" key="6">
    <source>
        <dbReference type="EMBL" id="RMB94646.1"/>
    </source>
</evidence>
<organism evidence="6 7">
    <name type="scientific">Hirundo rustica rustica</name>
    <dbReference type="NCBI Taxonomy" id="333673"/>
    <lineage>
        <taxon>Eukaryota</taxon>
        <taxon>Metazoa</taxon>
        <taxon>Chordata</taxon>
        <taxon>Craniata</taxon>
        <taxon>Vertebrata</taxon>
        <taxon>Euteleostomi</taxon>
        <taxon>Archelosauria</taxon>
        <taxon>Archosauria</taxon>
        <taxon>Dinosauria</taxon>
        <taxon>Saurischia</taxon>
        <taxon>Theropoda</taxon>
        <taxon>Coelurosauria</taxon>
        <taxon>Aves</taxon>
        <taxon>Neognathae</taxon>
        <taxon>Neoaves</taxon>
        <taxon>Telluraves</taxon>
        <taxon>Australaves</taxon>
        <taxon>Passeriformes</taxon>
        <taxon>Sylvioidea</taxon>
        <taxon>Hirundinidae</taxon>
        <taxon>Hirundo</taxon>
    </lineage>
</organism>
<dbReference type="InterPro" id="IPR037721">
    <property type="entry name" value="Ferlin"/>
</dbReference>
<keyword evidence="7" id="KW-1185">Reference proteome</keyword>
<evidence type="ECO:0000256" key="5">
    <source>
        <dbReference type="ARBA" id="ARBA00023136"/>
    </source>
</evidence>
<keyword evidence="3" id="KW-0677">Repeat</keyword>
<evidence type="ECO:0000256" key="2">
    <source>
        <dbReference type="ARBA" id="ARBA00022692"/>
    </source>
</evidence>
<name>A0A3M0JIN4_HIRRU</name>
<comment type="subcellular location">
    <subcellularLocation>
        <location evidence="1">Membrane</location>
    </subcellularLocation>
</comment>
<dbReference type="GO" id="GO:0035612">
    <property type="term" value="F:AP-2 adaptor complex binding"/>
    <property type="evidence" value="ECO:0007669"/>
    <property type="project" value="TreeGrafter"/>
</dbReference>
<dbReference type="GO" id="GO:0005509">
    <property type="term" value="F:calcium ion binding"/>
    <property type="evidence" value="ECO:0007669"/>
    <property type="project" value="TreeGrafter"/>
</dbReference>
<keyword evidence="5" id="KW-0472">Membrane</keyword>
<evidence type="ECO:0000313" key="7">
    <source>
        <dbReference type="Proteomes" id="UP000269221"/>
    </source>
</evidence>
<protein>
    <submittedName>
        <fullName evidence="6">Uncharacterized protein</fullName>
    </submittedName>
</protein>
<gene>
    <name evidence="6" type="ORF">DUI87_28881</name>
</gene>
<evidence type="ECO:0000256" key="1">
    <source>
        <dbReference type="ARBA" id="ARBA00004370"/>
    </source>
</evidence>